<dbReference type="EMBL" id="JAWZSR010000005">
    <property type="protein sequence ID" value="MDX8046298.1"/>
    <property type="molecule type" value="Genomic_DNA"/>
</dbReference>
<evidence type="ECO:0000313" key="1">
    <source>
        <dbReference type="EMBL" id="MDX8046298.1"/>
    </source>
</evidence>
<name>A0ACC6M5V4_9BACI</name>
<reference evidence="1" key="1">
    <citation type="submission" date="2023-11" db="EMBL/GenBank/DDBJ databases">
        <title>Gracilibacillus pellucida a moderately halophilic bacterium isolated from saline soil in Xinjiang province.</title>
        <authorList>
            <person name="Zhang Z."/>
            <person name="Tan F."/>
            <person name="Wang Y."/>
            <person name="Xia M."/>
        </authorList>
    </citation>
    <scope>NUCLEOTIDE SEQUENCE</scope>
    <source>
        <strain evidence="1">S3-1-1</strain>
    </source>
</reference>
<organism evidence="1 2">
    <name type="scientific">Gracilibacillus pellucidus</name>
    <dbReference type="NCBI Taxonomy" id="3095368"/>
    <lineage>
        <taxon>Bacteria</taxon>
        <taxon>Bacillati</taxon>
        <taxon>Bacillota</taxon>
        <taxon>Bacilli</taxon>
        <taxon>Bacillales</taxon>
        <taxon>Bacillaceae</taxon>
        <taxon>Gracilibacillus</taxon>
    </lineage>
</organism>
<sequence length="155" mass="18520">MGIMTQTELEKLIHDISNNIFKKPFIDEVRFNNRLRTTGGRYIPSQRVIELNPKYYTELGYDEFVGIIKHELCHYHLHIEGKGYQHRDPEFKQLLKETNSPRHCNPLPSIQKEYRYKYQCTNCGYIYPRKKRMNLKQYRCGKCKGTLILLQGNHP</sequence>
<accession>A0ACC6M5V4</accession>
<protein>
    <submittedName>
        <fullName evidence="1">SprT family protein</fullName>
    </submittedName>
</protein>
<comment type="caution">
    <text evidence="1">The sequence shown here is derived from an EMBL/GenBank/DDBJ whole genome shotgun (WGS) entry which is preliminary data.</text>
</comment>
<gene>
    <name evidence="1" type="ORF">SH601_09935</name>
</gene>
<dbReference type="Proteomes" id="UP001277972">
    <property type="component" value="Unassembled WGS sequence"/>
</dbReference>
<proteinExistence type="predicted"/>
<evidence type="ECO:0000313" key="2">
    <source>
        <dbReference type="Proteomes" id="UP001277972"/>
    </source>
</evidence>
<keyword evidence="2" id="KW-1185">Reference proteome</keyword>